<organism evidence="2 3">
    <name type="scientific">Melanomma pulvis-pyrius CBS 109.77</name>
    <dbReference type="NCBI Taxonomy" id="1314802"/>
    <lineage>
        <taxon>Eukaryota</taxon>
        <taxon>Fungi</taxon>
        <taxon>Dikarya</taxon>
        <taxon>Ascomycota</taxon>
        <taxon>Pezizomycotina</taxon>
        <taxon>Dothideomycetes</taxon>
        <taxon>Pleosporomycetidae</taxon>
        <taxon>Pleosporales</taxon>
        <taxon>Melanommataceae</taxon>
        <taxon>Melanomma</taxon>
    </lineage>
</organism>
<dbReference type="OrthoDB" id="3913595at2759"/>
<dbReference type="EMBL" id="MU002497">
    <property type="protein sequence ID" value="KAF2786291.1"/>
    <property type="molecule type" value="Genomic_DNA"/>
</dbReference>
<evidence type="ECO:0000313" key="3">
    <source>
        <dbReference type="Proteomes" id="UP000799757"/>
    </source>
</evidence>
<evidence type="ECO:0000313" key="2">
    <source>
        <dbReference type="EMBL" id="KAF2786291.1"/>
    </source>
</evidence>
<dbReference type="Proteomes" id="UP000799757">
    <property type="component" value="Unassembled WGS sequence"/>
</dbReference>
<sequence length="544" mass="59536">MALRRQSLSPTANLLRNSRLFSLPNPLPRPNVSEVSGIGTQKANPSATLPYPTHQAIATTPKSLARGDWGLKRPLPARSYLVQTSNPVLRVLQLDTIEHITDFDSAADHVRTRQKWEELGIPMLKGMGAMSDVDPTSGTSLKSAFEKHADVTAYDGDEGLDETGMFLKVIQQNAIKNARSTESGSYTPFTPPQVEDSLRANRRWKHGGPWLPGMSDGDFMAFITKELSKRRKEFNKVLVEYAKSQIYTRRQAASSRQSTMPLDAEEAELMHAAREKEWSTITDEQIADSIRELRRETAHDPIRSKLVSKLIIPFLRLPPIQLKSTRFKDSSSPTATGYDHRFTPDTTPSSTHPSAGLGYLRTNAHLTNHPILGPQALPAPATARVVQPRRTASSKEVQARLGVAGFIANDDHRAVGMQSNYRKTDGTDVEYIDTDTPGGMKLSVQPEFGSVTPTGRVHIKLKRGYGPELLVARGLFEDQAPARDNEESAPDVLKSFAAKASGVKELDALGPESEKVLSFLQSMTAEKGGKAGVGNSPGGEAGER</sequence>
<keyword evidence="3" id="KW-1185">Reference proteome</keyword>
<dbReference type="GO" id="GO:0005763">
    <property type="term" value="C:mitochondrial small ribosomal subunit"/>
    <property type="evidence" value="ECO:0007669"/>
    <property type="project" value="TreeGrafter"/>
</dbReference>
<dbReference type="GO" id="GO:0070124">
    <property type="term" value="P:mitochondrial translational initiation"/>
    <property type="evidence" value="ECO:0007669"/>
    <property type="project" value="TreeGrafter"/>
</dbReference>
<feature type="compositionally biased region" description="Low complexity" evidence="1">
    <location>
        <begin position="344"/>
        <end position="354"/>
    </location>
</feature>
<feature type="region of interest" description="Disordered" evidence="1">
    <location>
        <begin position="524"/>
        <end position="544"/>
    </location>
</feature>
<dbReference type="InterPro" id="IPR016712">
    <property type="entry name" value="Rbsml_bS1m-like"/>
</dbReference>
<gene>
    <name evidence="2" type="ORF">K505DRAFT_330455</name>
</gene>
<proteinExistence type="predicted"/>
<reference evidence="2" key="1">
    <citation type="journal article" date="2020" name="Stud. Mycol.">
        <title>101 Dothideomycetes genomes: a test case for predicting lifestyles and emergence of pathogens.</title>
        <authorList>
            <person name="Haridas S."/>
            <person name="Albert R."/>
            <person name="Binder M."/>
            <person name="Bloem J."/>
            <person name="Labutti K."/>
            <person name="Salamov A."/>
            <person name="Andreopoulos B."/>
            <person name="Baker S."/>
            <person name="Barry K."/>
            <person name="Bills G."/>
            <person name="Bluhm B."/>
            <person name="Cannon C."/>
            <person name="Castanera R."/>
            <person name="Culley D."/>
            <person name="Daum C."/>
            <person name="Ezra D."/>
            <person name="Gonzalez J."/>
            <person name="Henrissat B."/>
            <person name="Kuo A."/>
            <person name="Liang C."/>
            <person name="Lipzen A."/>
            <person name="Lutzoni F."/>
            <person name="Magnuson J."/>
            <person name="Mondo S."/>
            <person name="Nolan M."/>
            <person name="Ohm R."/>
            <person name="Pangilinan J."/>
            <person name="Park H.-J."/>
            <person name="Ramirez L."/>
            <person name="Alfaro M."/>
            <person name="Sun H."/>
            <person name="Tritt A."/>
            <person name="Yoshinaga Y."/>
            <person name="Zwiers L.-H."/>
            <person name="Turgeon B."/>
            <person name="Goodwin S."/>
            <person name="Spatafora J."/>
            <person name="Crous P."/>
            <person name="Grigoriev I."/>
        </authorList>
    </citation>
    <scope>NUCLEOTIDE SEQUENCE</scope>
    <source>
        <strain evidence="2">CBS 109.77</strain>
    </source>
</reference>
<feature type="region of interest" description="Disordered" evidence="1">
    <location>
        <begin position="326"/>
        <end position="355"/>
    </location>
</feature>
<dbReference type="Pfam" id="PF11709">
    <property type="entry name" value="Mit_ribos_Mrp51"/>
    <property type="match status" value="1"/>
</dbReference>
<protein>
    <submittedName>
        <fullName evidence="2">Uncharacterized protein</fullName>
    </submittedName>
</protein>
<dbReference type="AlphaFoldDB" id="A0A6A6WQU7"/>
<dbReference type="GO" id="GO:0003735">
    <property type="term" value="F:structural constituent of ribosome"/>
    <property type="evidence" value="ECO:0007669"/>
    <property type="project" value="TreeGrafter"/>
</dbReference>
<dbReference type="PANTHER" id="PTHR28058:SF1">
    <property type="entry name" value="SMALL RIBOSOMAL SUBUNIT PROTEIN BS1M"/>
    <property type="match status" value="1"/>
</dbReference>
<accession>A0A6A6WQU7</accession>
<evidence type="ECO:0000256" key="1">
    <source>
        <dbReference type="SAM" id="MobiDB-lite"/>
    </source>
</evidence>
<name>A0A6A6WQU7_9PLEO</name>
<feature type="compositionally biased region" description="Gly residues" evidence="1">
    <location>
        <begin position="530"/>
        <end position="544"/>
    </location>
</feature>
<dbReference type="PANTHER" id="PTHR28058">
    <property type="entry name" value="37S RIBOSOMAL PROTEIN MRP51, MITOCHONDRIAL"/>
    <property type="match status" value="1"/>
</dbReference>